<keyword evidence="3" id="KW-1185">Reference proteome</keyword>
<dbReference type="AlphaFoldDB" id="A0A8E2E2L2"/>
<dbReference type="PANTHER" id="PTHR10828:SF50">
    <property type="entry name" value="REDUCTASE (ARC2), PUTATIVE (AFU_ORTHOLOGUE AFUA_6G13400)-RELATED"/>
    <property type="match status" value="1"/>
</dbReference>
<dbReference type="SUPFAM" id="SSF52821">
    <property type="entry name" value="Rhodanese/Cell cycle control phosphatase"/>
    <property type="match status" value="1"/>
</dbReference>
<dbReference type="CDD" id="cd01443">
    <property type="entry name" value="Cdc25_Acr2p"/>
    <property type="match status" value="1"/>
</dbReference>
<dbReference type="GO" id="GO:0005737">
    <property type="term" value="C:cytoplasm"/>
    <property type="evidence" value="ECO:0007669"/>
    <property type="project" value="TreeGrafter"/>
</dbReference>
<proteinExistence type="predicted"/>
<dbReference type="OrthoDB" id="8300214at2759"/>
<dbReference type="GO" id="GO:0005634">
    <property type="term" value="C:nucleus"/>
    <property type="evidence" value="ECO:0007669"/>
    <property type="project" value="TreeGrafter"/>
</dbReference>
<name>A0A8E2E2L2_9PEZI</name>
<dbReference type="Gene3D" id="3.40.250.10">
    <property type="entry name" value="Rhodanese-like domain"/>
    <property type="match status" value="1"/>
</dbReference>
<sequence>MASSDAPNSLPWYAAYPAPSNQSPMSITREQVLDMLKEKNVTMQRDFVLVDLRRADHEGGTIHSSINLPAQSLYPSLPTLYALFKASSVSRVIWYCSSSRGRGTRAAGWFDDYVKSEGDTSMKSLVLSEGLKGWVNAGPEYVALVDEYDSKALGKE</sequence>
<dbReference type="InterPro" id="IPR001763">
    <property type="entry name" value="Rhodanese-like_dom"/>
</dbReference>
<dbReference type="SMART" id="SM00450">
    <property type="entry name" value="RHOD"/>
    <property type="match status" value="1"/>
</dbReference>
<feature type="domain" description="Rhodanese" evidence="1">
    <location>
        <begin position="43"/>
        <end position="143"/>
    </location>
</feature>
<organism evidence="2 3">
    <name type="scientific">Lepidopterella palustris CBS 459.81</name>
    <dbReference type="NCBI Taxonomy" id="1314670"/>
    <lineage>
        <taxon>Eukaryota</taxon>
        <taxon>Fungi</taxon>
        <taxon>Dikarya</taxon>
        <taxon>Ascomycota</taxon>
        <taxon>Pezizomycotina</taxon>
        <taxon>Dothideomycetes</taxon>
        <taxon>Pleosporomycetidae</taxon>
        <taxon>Mytilinidiales</taxon>
        <taxon>Argynnaceae</taxon>
        <taxon>Lepidopterella</taxon>
    </lineage>
</organism>
<dbReference type="EMBL" id="KV745240">
    <property type="protein sequence ID" value="OCK76125.1"/>
    <property type="molecule type" value="Genomic_DNA"/>
</dbReference>
<gene>
    <name evidence="2" type="ORF">K432DRAFT_408425</name>
</gene>
<dbReference type="Pfam" id="PF00581">
    <property type="entry name" value="Rhodanese"/>
    <property type="match status" value="1"/>
</dbReference>
<dbReference type="InterPro" id="IPR036873">
    <property type="entry name" value="Rhodanese-like_dom_sf"/>
</dbReference>
<reference evidence="2 3" key="1">
    <citation type="journal article" date="2016" name="Nat. Commun.">
        <title>Ectomycorrhizal ecology is imprinted in the genome of the dominant symbiotic fungus Cenococcum geophilum.</title>
        <authorList>
            <consortium name="DOE Joint Genome Institute"/>
            <person name="Peter M."/>
            <person name="Kohler A."/>
            <person name="Ohm R.A."/>
            <person name="Kuo A."/>
            <person name="Krutzmann J."/>
            <person name="Morin E."/>
            <person name="Arend M."/>
            <person name="Barry K.W."/>
            <person name="Binder M."/>
            <person name="Choi C."/>
            <person name="Clum A."/>
            <person name="Copeland A."/>
            <person name="Grisel N."/>
            <person name="Haridas S."/>
            <person name="Kipfer T."/>
            <person name="LaButti K."/>
            <person name="Lindquist E."/>
            <person name="Lipzen A."/>
            <person name="Maire R."/>
            <person name="Meier B."/>
            <person name="Mihaltcheva S."/>
            <person name="Molinier V."/>
            <person name="Murat C."/>
            <person name="Poggeler S."/>
            <person name="Quandt C.A."/>
            <person name="Sperisen C."/>
            <person name="Tritt A."/>
            <person name="Tisserant E."/>
            <person name="Crous P.W."/>
            <person name="Henrissat B."/>
            <person name="Nehls U."/>
            <person name="Egli S."/>
            <person name="Spatafora J.W."/>
            <person name="Grigoriev I.V."/>
            <person name="Martin F.M."/>
        </authorList>
    </citation>
    <scope>NUCLEOTIDE SEQUENCE [LARGE SCALE GENOMIC DNA]</scope>
    <source>
        <strain evidence="2 3">CBS 459.81</strain>
    </source>
</reference>
<evidence type="ECO:0000313" key="3">
    <source>
        <dbReference type="Proteomes" id="UP000250266"/>
    </source>
</evidence>
<accession>A0A8E2E2L2</accession>
<evidence type="ECO:0000259" key="1">
    <source>
        <dbReference type="PROSITE" id="PS50206"/>
    </source>
</evidence>
<dbReference type="PANTHER" id="PTHR10828">
    <property type="entry name" value="M-PHASE INDUCER PHOSPHATASE DUAL SPECIFICITY PHOSPHATASE CDC25"/>
    <property type="match status" value="1"/>
</dbReference>
<dbReference type="GO" id="GO:0004725">
    <property type="term" value="F:protein tyrosine phosphatase activity"/>
    <property type="evidence" value="ECO:0007669"/>
    <property type="project" value="TreeGrafter"/>
</dbReference>
<evidence type="ECO:0000313" key="2">
    <source>
        <dbReference type="EMBL" id="OCK76125.1"/>
    </source>
</evidence>
<dbReference type="Proteomes" id="UP000250266">
    <property type="component" value="Unassembled WGS sequence"/>
</dbReference>
<protein>
    <recommendedName>
        <fullName evidence="1">Rhodanese domain-containing protein</fullName>
    </recommendedName>
</protein>
<dbReference type="PROSITE" id="PS50206">
    <property type="entry name" value="RHODANESE_3"/>
    <property type="match status" value="1"/>
</dbReference>